<name>A0A6A6VHY1_9PLEO</name>
<feature type="transmembrane region" description="Helical" evidence="1">
    <location>
        <begin position="74"/>
        <end position="93"/>
    </location>
</feature>
<gene>
    <name evidence="2" type="ORF">M011DRAFT_234358</name>
</gene>
<proteinExistence type="predicted"/>
<accession>A0A6A6VHY1</accession>
<dbReference type="Proteomes" id="UP000799440">
    <property type="component" value="Unassembled WGS sequence"/>
</dbReference>
<dbReference type="EMBL" id="MU006564">
    <property type="protein sequence ID" value="KAF2750228.1"/>
    <property type="molecule type" value="Genomic_DNA"/>
</dbReference>
<protein>
    <submittedName>
        <fullName evidence="2">Uncharacterized protein</fullName>
    </submittedName>
</protein>
<dbReference type="AlphaFoldDB" id="A0A6A6VHY1"/>
<keyword evidence="1" id="KW-0472">Membrane</keyword>
<keyword evidence="3" id="KW-1185">Reference proteome</keyword>
<reference evidence="2" key="1">
    <citation type="journal article" date="2020" name="Stud. Mycol.">
        <title>101 Dothideomycetes genomes: a test case for predicting lifestyles and emergence of pathogens.</title>
        <authorList>
            <person name="Haridas S."/>
            <person name="Albert R."/>
            <person name="Binder M."/>
            <person name="Bloem J."/>
            <person name="Labutti K."/>
            <person name="Salamov A."/>
            <person name="Andreopoulos B."/>
            <person name="Baker S."/>
            <person name="Barry K."/>
            <person name="Bills G."/>
            <person name="Bluhm B."/>
            <person name="Cannon C."/>
            <person name="Castanera R."/>
            <person name="Culley D."/>
            <person name="Daum C."/>
            <person name="Ezra D."/>
            <person name="Gonzalez J."/>
            <person name="Henrissat B."/>
            <person name="Kuo A."/>
            <person name="Liang C."/>
            <person name="Lipzen A."/>
            <person name="Lutzoni F."/>
            <person name="Magnuson J."/>
            <person name="Mondo S."/>
            <person name="Nolan M."/>
            <person name="Ohm R."/>
            <person name="Pangilinan J."/>
            <person name="Park H.-J."/>
            <person name="Ramirez L."/>
            <person name="Alfaro M."/>
            <person name="Sun H."/>
            <person name="Tritt A."/>
            <person name="Yoshinaga Y."/>
            <person name="Zwiers L.-H."/>
            <person name="Turgeon B."/>
            <person name="Goodwin S."/>
            <person name="Spatafora J."/>
            <person name="Crous P."/>
            <person name="Grigoriev I."/>
        </authorList>
    </citation>
    <scope>NUCLEOTIDE SEQUENCE</scope>
    <source>
        <strain evidence="2">CBS 119925</strain>
    </source>
</reference>
<evidence type="ECO:0000313" key="2">
    <source>
        <dbReference type="EMBL" id="KAF2750228.1"/>
    </source>
</evidence>
<organism evidence="2 3">
    <name type="scientific">Sporormia fimetaria CBS 119925</name>
    <dbReference type="NCBI Taxonomy" id="1340428"/>
    <lineage>
        <taxon>Eukaryota</taxon>
        <taxon>Fungi</taxon>
        <taxon>Dikarya</taxon>
        <taxon>Ascomycota</taxon>
        <taxon>Pezizomycotina</taxon>
        <taxon>Dothideomycetes</taxon>
        <taxon>Pleosporomycetidae</taxon>
        <taxon>Pleosporales</taxon>
        <taxon>Sporormiaceae</taxon>
        <taxon>Sporormia</taxon>
    </lineage>
</organism>
<keyword evidence="1" id="KW-0812">Transmembrane</keyword>
<keyword evidence="1" id="KW-1133">Transmembrane helix</keyword>
<sequence length="181" mass="20711">MIRSRPMQPPSFLHLVKKQIFLKVRYNQRDETACTRPLQRFPKGFQGSSIHARELRRHVCFCLKDPKGMTNNQLTADMTSILLLFLLAVWIYAIPGKPGPLKPASVRITSDLSPFLSSFWCWSVRRGCCQSKPESHDDGLEGVMYDWCSCHCTSRPLCLECQPRSFVLGSRLRHVILTSSI</sequence>
<evidence type="ECO:0000313" key="3">
    <source>
        <dbReference type="Proteomes" id="UP000799440"/>
    </source>
</evidence>
<evidence type="ECO:0000256" key="1">
    <source>
        <dbReference type="SAM" id="Phobius"/>
    </source>
</evidence>